<name>I1D757_9PSEU</name>
<dbReference type="EMBL" id="CM001484">
    <property type="protein sequence ID" value="EIF00782.1"/>
    <property type="molecule type" value="Genomic_DNA"/>
</dbReference>
<feature type="compositionally biased region" description="Gly residues" evidence="1">
    <location>
        <begin position="47"/>
        <end position="58"/>
    </location>
</feature>
<dbReference type="AlphaFoldDB" id="I1D757"/>
<gene>
    <name evidence="2" type="ORF">SacglDRAFT_03939</name>
</gene>
<reference evidence="2 3" key="1">
    <citation type="submission" date="2011-09" db="EMBL/GenBank/DDBJ databases">
        <authorList>
            <consortium name="US DOE Joint Genome Institute (JGI-PGF)"/>
            <person name="Lucas S."/>
            <person name="Han J."/>
            <person name="Lapidus A."/>
            <person name="Cheng J.-F."/>
            <person name="Goodwin L."/>
            <person name="Pitluck S."/>
            <person name="Peters L."/>
            <person name="Land M.L."/>
            <person name="Hauser L."/>
            <person name="Brambilla E."/>
            <person name="Klenk H.-P."/>
            <person name="Woyke T.J."/>
        </authorList>
    </citation>
    <scope>NUCLEOTIDE SEQUENCE [LARGE SCALE GENOMIC DNA]</scope>
    <source>
        <strain evidence="2 3">K62</strain>
    </source>
</reference>
<organism evidence="2 3">
    <name type="scientific">Saccharomonospora glauca K62</name>
    <dbReference type="NCBI Taxonomy" id="928724"/>
    <lineage>
        <taxon>Bacteria</taxon>
        <taxon>Bacillati</taxon>
        <taxon>Actinomycetota</taxon>
        <taxon>Actinomycetes</taxon>
        <taxon>Pseudonocardiales</taxon>
        <taxon>Pseudonocardiaceae</taxon>
        <taxon>Saccharomonospora</taxon>
    </lineage>
</organism>
<accession>I1D757</accession>
<protein>
    <submittedName>
        <fullName evidence="2">Uncharacterized protein</fullName>
    </submittedName>
</protein>
<sequence>MSEAEGWLSDVTFWVDGVPSGGAMPAAGGAMPTPPPEGAMPAAAPAAGGGSGSVPTGGQGFSLSREEAEEMLAIFRDIRDDLQEMELKAGNLLGLRAAAEDPASLNFHENAVDGPQLGALGYGYEHVLNEITFFDELVARLEKALGLITESDEDATRQIGAVGGALVSDDRGFVE</sequence>
<proteinExistence type="predicted"/>
<evidence type="ECO:0000313" key="2">
    <source>
        <dbReference type="EMBL" id="EIF00782.1"/>
    </source>
</evidence>
<keyword evidence="3" id="KW-1185">Reference proteome</keyword>
<dbReference type="STRING" id="928724.SacglDRAFT_03939"/>
<evidence type="ECO:0000256" key="1">
    <source>
        <dbReference type="SAM" id="MobiDB-lite"/>
    </source>
</evidence>
<reference evidence="3" key="2">
    <citation type="submission" date="2012-01" db="EMBL/GenBank/DDBJ databases">
        <title>Noncontiguous Finished sequence of chromosome of Saccharomonospora glauca K62.</title>
        <authorList>
            <consortium name="US DOE Joint Genome Institute"/>
            <person name="Lucas S."/>
            <person name="Han J."/>
            <person name="Lapidus A."/>
            <person name="Cheng J.-F."/>
            <person name="Goodwin L."/>
            <person name="Pitluck S."/>
            <person name="Peters L."/>
            <person name="Mikhailova N."/>
            <person name="Held B."/>
            <person name="Detter J.C."/>
            <person name="Han C."/>
            <person name="Tapia R."/>
            <person name="Land M."/>
            <person name="Hauser L."/>
            <person name="Kyrpides N."/>
            <person name="Ivanova N."/>
            <person name="Pagani I."/>
            <person name="Brambilla E.-M."/>
            <person name="Klenk H.-P."/>
            <person name="Woyke T."/>
        </authorList>
    </citation>
    <scope>NUCLEOTIDE SEQUENCE [LARGE SCALE GENOMIC DNA]</scope>
    <source>
        <strain evidence="3">K62</strain>
    </source>
</reference>
<dbReference type="OrthoDB" id="3556316at2"/>
<dbReference type="eggNOG" id="ENOG5031PSZ">
    <property type="taxonomic scope" value="Bacteria"/>
</dbReference>
<evidence type="ECO:0000313" key="3">
    <source>
        <dbReference type="Proteomes" id="UP000005087"/>
    </source>
</evidence>
<dbReference type="HOGENOM" id="CLU_141649_0_0_11"/>
<dbReference type="RefSeq" id="WP_005466606.1">
    <property type="nucleotide sequence ID" value="NZ_CM001484.1"/>
</dbReference>
<dbReference type="Proteomes" id="UP000005087">
    <property type="component" value="Chromosome"/>
</dbReference>
<feature type="region of interest" description="Disordered" evidence="1">
    <location>
        <begin position="25"/>
        <end position="58"/>
    </location>
</feature>